<protein>
    <recommendedName>
        <fullName evidence="1">HPr domain-containing protein</fullName>
    </recommendedName>
</protein>
<feature type="domain" description="HPr" evidence="1">
    <location>
        <begin position="17"/>
        <end position="75"/>
    </location>
</feature>
<dbReference type="EMBL" id="QOCW01000025">
    <property type="protein sequence ID" value="RBW68086.1"/>
    <property type="molecule type" value="Genomic_DNA"/>
</dbReference>
<comment type="caution">
    <text evidence="2">The sequence shown here is derived from an EMBL/GenBank/DDBJ whole genome shotgun (WGS) entry which is preliminary data.</text>
</comment>
<organism evidence="2 3">
    <name type="scientific">Bacillus taeanensis</name>
    <dbReference type="NCBI Taxonomy" id="273032"/>
    <lineage>
        <taxon>Bacteria</taxon>
        <taxon>Bacillati</taxon>
        <taxon>Bacillota</taxon>
        <taxon>Bacilli</taxon>
        <taxon>Bacillales</taxon>
        <taxon>Bacillaceae</taxon>
        <taxon>Bacillus</taxon>
    </lineage>
</organism>
<keyword evidence="3" id="KW-1185">Reference proteome</keyword>
<gene>
    <name evidence="2" type="ORF">DS031_18595</name>
</gene>
<dbReference type="Proteomes" id="UP000253314">
    <property type="component" value="Unassembled WGS sequence"/>
</dbReference>
<name>A0A366XQU4_9BACI</name>
<dbReference type="OrthoDB" id="2884787at2"/>
<dbReference type="InterPro" id="IPR035895">
    <property type="entry name" value="HPr-like_sf"/>
</dbReference>
<proteinExistence type="predicted"/>
<sequence>MISWILPKPFDDKKRLKLVSKANQFDRSILIIQDKKSINTKSILSASPLNGLEGKISLYAEGDNSERALETLKNICMECSFKNNDTFFAVFAKKTLLTSKYD</sequence>
<dbReference type="Gene3D" id="3.30.1340.10">
    <property type="entry name" value="HPr-like"/>
    <property type="match status" value="1"/>
</dbReference>
<reference evidence="2 3" key="1">
    <citation type="submission" date="2018-07" db="EMBL/GenBank/DDBJ databases">
        <title>Lottiidibacillus patelloidae gen. nov., sp. nov., isolated from the intestinal tract of a marine limpet and the reclassification of B. taeanensis BH030017T, B. algicola KMM 3737T and B. hwajinpoensis SW-72T as genus Lottiidibacillus.</title>
        <authorList>
            <person name="Liu R."/>
            <person name="Huang Z."/>
        </authorList>
    </citation>
    <scope>NUCLEOTIDE SEQUENCE [LARGE SCALE GENOMIC DNA]</scope>
    <source>
        <strain evidence="2 3">BH030017</strain>
    </source>
</reference>
<evidence type="ECO:0000259" key="1">
    <source>
        <dbReference type="Pfam" id="PF00381"/>
    </source>
</evidence>
<dbReference type="AlphaFoldDB" id="A0A366XQU4"/>
<evidence type="ECO:0000313" key="2">
    <source>
        <dbReference type="EMBL" id="RBW68086.1"/>
    </source>
</evidence>
<dbReference type="InterPro" id="IPR000032">
    <property type="entry name" value="HPr-like"/>
</dbReference>
<evidence type="ECO:0000313" key="3">
    <source>
        <dbReference type="Proteomes" id="UP000253314"/>
    </source>
</evidence>
<dbReference type="SUPFAM" id="SSF55594">
    <property type="entry name" value="HPr-like"/>
    <property type="match status" value="1"/>
</dbReference>
<accession>A0A366XQU4</accession>
<dbReference type="Pfam" id="PF00381">
    <property type="entry name" value="PTS-HPr"/>
    <property type="match status" value="1"/>
</dbReference>